<evidence type="ECO:0000313" key="2">
    <source>
        <dbReference type="Proteomes" id="UP000039021"/>
    </source>
</evidence>
<protein>
    <submittedName>
        <fullName evidence="1">Amino acid decarboxylase</fullName>
        <ecNumber evidence="1">4.1.1.-</ecNumber>
    </submittedName>
</protein>
<dbReference type="SUPFAM" id="SSF55904">
    <property type="entry name" value="Ornithine decarboxylase C-terminal domain"/>
    <property type="match status" value="1"/>
</dbReference>
<dbReference type="FunFam" id="3.90.105.10:FF:000003">
    <property type="entry name" value="Amino acid decarboxylase"/>
    <property type="match status" value="1"/>
</dbReference>
<organism evidence="1 2">
    <name type="scientific">Mycobacterium tuberculosis</name>
    <dbReference type="NCBI Taxonomy" id="1773"/>
    <lineage>
        <taxon>Bacteria</taxon>
        <taxon>Bacillati</taxon>
        <taxon>Actinomycetota</taxon>
        <taxon>Actinomycetes</taxon>
        <taxon>Mycobacteriales</taxon>
        <taxon>Mycobacteriaceae</taxon>
        <taxon>Mycobacterium</taxon>
        <taxon>Mycobacterium tuberculosis complex</taxon>
    </lineage>
</organism>
<dbReference type="Gene3D" id="3.90.105.10">
    <property type="entry name" value="Molybdopterin biosynthesis moea protein, domain 2"/>
    <property type="match status" value="1"/>
</dbReference>
<evidence type="ECO:0000313" key="1">
    <source>
        <dbReference type="EMBL" id="COX99916.1"/>
    </source>
</evidence>
<dbReference type="EMBL" id="CSBK01000847">
    <property type="protein sequence ID" value="COX99916.1"/>
    <property type="molecule type" value="Genomic_DNA"/>
</dbReference>
<dbReference type="EC" id="4.1.1.-" evidence="1"/>
<name>A0A916PBB0_MYCTX</name>
<comment type="caution">
    <text evidence="1">The sequence shown here is derived from an EMBL/GenBank/DDBJ whole genome shotgun (WGS) entry which is preliminary data.</text>
</comment>
<proteinExistence type="predicted"/>
<dbReference type="Proteomes" id="UP000039021">
    <property type="component" value="Unassembled WGS sequence"/>
</dbReference>
<gene>
    <name evidence="1" type="ORF">ERS007739_01991</name>
</gene>
<accession>A0A916PBB0</accession>
<dbReference type="GO" id="GO:0016829">
    <property type="term" value="F:lyase activity"/>
    <property type="evidence" value="ECO:0007669"/>
    <property type="project" value="UniProtKB-KW"/>
</dbReference>
<dbReference type="InterPro" id="IPR036633">
    <property type="entry name" value="Prn/Lys/Arg_de-COase_C_sf"/>
</dbReference>
<dbReference type="AlphaFoldDB" id="A0A916PBB0"/>
<keyword evidence="1" id="KW-0456">Lyase</keyword>
<sequence length="113" mass="11811">MAGRRLAEGKTLVSTTFVVPYPPGFPVLVPGQLVSKEIIYFLAQLDVKEIHGYNPDLGLSVFTQAALARMEAARNAVATVGAALPAFEVPRDASALNGTVNGDSVLQGVAEDA</sequence>
<reference evidence="2" key="1">
    <citation type="submission" date="2015-03" db="EMBL/GenBank/DDBJ databases">
        <authorList>
            <consortium name="Pathogen Informatics"/>
        </authorList>
    </citation>
    <scope>NUCLEOTIDE SEQUENCE [LARGE SCALE GENOMIC DNA]</scope>
    <source>
        <strain evidence="2">N09902308</strain>
    </source>
</reference>